<reference evidence="3" key="1">
    <citation type="journal article" date="2013" name="Science">
        <title>Gene transfer from bacteria and archaea facilitated evolution of an extremophilic eukaryote.</title>
        <authorList>
            <person name="Schonknecht G."/>
            <person name="Chen W.H."/>
            <person name="Ternes C.M."/>
            <person name="Barbier G.G."/>
            <person name="Shrestha R.P."/>
            <person name="Stanke M."/>
            <person name="Brautigam A."/>
            <person name="Baker B.J."/>
            <person name="Banfield J.F."/>
            <person name="Garavito R.M."/>
            <person name="Carr K."/>
            <person name="Wilkerson C."/>
            <person name="Rensing S.A."/>
            <person name="Gagneul D."/>
            <person name="Dickenson N.E."/>
            <person name="Oesterhelt C."/>
            <person name="Lercher M.J."/>
            <person name="Weber A.P."/>
        </authorList>
    </citation>
    <scope>NUCLEOTIDE SEQUENCE [LARGE SCALE GENOMIC DNA]</scope>
    <source>
        <strain evidence="3">074W</strain>
    </source>
</reference>
<dbReference type="eggNOG" id="ENOG502QWFT">
    <property type="taxonomic scope" value="Eukaryota"/>
</dbReference>
<dbReference type="GeneID" id="17091355"/>
<protein>
    <recommendedName>
        <fullName evidence="4">DUF2834 domain-containing protein</fullName>
    </recommendedName>
</protein>
<dbReference type="OMA" id="FNLMGIW"/>
<gene>
    <name evidence="2" type="ORF">Gasu_01650</name>
</gene>
<feature type="transmembrane region" description="Helical" evidence="1">
    <location>
        <begin position="189"/>
        <end position="209"/>
    </location>
</feature>
<evidence type="ECO:0000256" key="1">
    <source>
        <dbReference type="SAM" id="Phobius"/>
    </source>
</evidence>
<name>M2WA83_GALSU</name>
<feature type="transmembrane region" description="Helical" evidence="1">
    <location>
        <begin position="279"/>
        <end position="298"/>
    </location>
</feature>
<feature type="transmembrane region" description="Helical" evidence="1">
    <location>
        <begin position="115"/>
        <end position="134"/>
    </location>
</feature>
<dbReference type="PANTHER" id="PTHR36009:SF3">
    <property type="entry name" value="TRANSMEMBRANE PROTEIN"/>
    <property type="match status" value="1"/>
</dbReference>
<dbReference type="STRING" id="130081.M2WA83"/>
<dbReference type="KEGG" id="gsl:Gasu_01650"/>
<feature type="transmembrane region" description="Helical" evidence="1">
    <location>
        <begin position="74"/>
        <end position="95"/>
    </location>
</feature>
<evidence type="ECO:0000313" key="2">
    <source>
        <dbReference type="EMBL" id="EME32806.1"/>
    </source>
</evidence>
<keyword evidence="1" id="KW-1133">Transmembrane helix</keyword>
<feature type="transmembrane region" description="Helical" evidence="1">
    <location>
        <begin position="146"/>
        <end position="165"/>
    </location>
</feature>
<dbReference type="Gramene" id="EME32806">
    <property type="protein sequence ID" value="EME32806"/>
    <property type="gene ID" value="Gasu_01650"/>
</dbReference>
<dbReference type="RefSeq" id="XP_005709326.1">
    <property type="nucleotide sequence ID" value="XM_005709269.1"/>
</dbReference>
<feature type="transmembrane region" description="Helical" evidence="1">
    <location>
        <begin position="241"/>
        <end position="259"/>
    </location>
</feature>
<dbReference type="EMBL" id="KB454484">
    <property type="protein sequence ID" value="EME32806.1"/>
    <property type="molecule type" value="Genomic_DNA"/>
</dbReference>
<accession>M2WA83</accession>
<evidence type="ECO:0008006" key="4">
    <source>
        <dbReference type="Google" id="ProtNLM"/>
    </source>
</evidence>
<dbReference type="Proteomes" id="UP000030680">
    <property type="component" value="Unassembled WGS sequence"/>
</dbReference>
<evidence type="ECO:0000313" key="3">
    <source>
        <dbReference type="Proteomes" id="UP000030680"/>
    </source>
</evidence>
<proteinExistence type="predicted"/>
<keyword evidence="1" id="KW-0472">Membrane</keyword>
<keyword evidence="1" id="KW-0812">Transmembrane</keyword>
<keyword evidence="3" id="KW-1185">Reference proteome</keyword>
<dbReference type="AlphaFoldDB" id="M2WA83"/>
<dbReference type="PANTHER" id="PTHR36009">
    <property type="match status" value="1"/>
</dbReference>
<sequence length="307" mass="35902">MVGIAVAFQSDCIRCVNLNRHYGLIHKSRTNIITKTFSNKFSRPLKTHWSQFSLTTLQCQVEKNSTSMVSFRRWTVFSVWVSFLVYAFGFAPGSFGDVEWLKKLVSNPFHPEVNSIFVFIFNGLGVLPALYSSFLLPREKRDSLKAWPFLIVSLFLGFFALGPYLGLRKPRYSLINEDEYQPTLTENNWFRYSLFVFVVVLYIFGLKIFPLLSTTGDGMPWDISLLSEWDEYVQLFHTNRLVHVSSIDFFILCMFLVEPLFEDMKLRGFFRDSLLLDRWLWIVSWVVPLIGPSIYLCTRPKRNNNKE</sequence>
<dbReference type="OrthoDB" id="5099at2759"/>
<organism evidence="2 3">
    <name type="scientific">Galdieria sulphuraria</name>
    <name type="common">Red alga</name>
    <dbReference type="NCBI Taxonomy" id="130081"/>
    <lineage>
        <taxon>Eukaryota</taxon>
        <taxon>Rhodophyta</taxon>
        <taxon>Bangiophyceae</taxon>
        <taxon>Galdieriales</taxon>
        <taxon>Galdieriaceae</taxon>
        <taxon>Galdieria</taxon>
    </lineage>
</organism>